<dbReference type="AlphaFoldDB" id="A0A1G9FCJ2"/>
<protein>
    <recommendedName>
        <fullName evidence="3">Transposase DDE domain-containing protein</fullName>
    </recommendedName>
</protein>
<keyword evidence="2" id="KW-1185">Reference proteome</keyword>
<evidence type="ECO:0000313" key="2">
    <source>
        <dbReference type="Proteomes" id="UP000199433"/>
    </source>
</evidence>
<dbReference type="PANTHER" id="PTHR34614:SF2">
    <property type="entry name" value="TRANSPOSASE IS4-LIKE DOMAIN-CONTAINING PROTEIN"/>
    <property type="match status" value="1"/>
</dbReference>
<dbReference type="PANTHER" id="PTHR34614">
    <property type="match status" value="1"/>
</dbReference>
<dbReference type="RefSeq" id="WP_425425722.1">
    <property type="nucleotide sequence ID" value="NZ_FNFK01000076.1"/>
</dbReference>
<evidence type="ECO:0000313" key="1">
    <source>
        <dbReference type="EMBL" id="SDK86165.1"/>
    </source>
</evidence>
<dbReference type="STRING" id="426701.SAMN04488098_10766"/>
<feature type="non-terminal residue" evidence="1">
    <location>
        <position position="1"/>
    </location>
</feature>
<proteinExistence type="predicted"/>
<dbReference type="EMBL" id="FNFK01000076">
    <property type="protein sequence ID" value="SDK86165.1"/>
    <property type="molecule type" value="Genomic_DNA"/>
</dbReference>
<reference evidence="2" key="1">
    <citation type="submission" date="2016-10" db="EMBL/GenBank/DDBJ databases">
        <authorList>
            <person name="Varghese N."/>
            <person name="Submissions S."/>
        </authorList>
    </citation>
    <scope>NUCLEOTIDE SEQUENCE [LARGE SCALE GENOMIC DNA]</scope>
    <source>
        <strain evidence="2">DSM 19181</strain>
    </source>
</reference>
<organism evidence="1 2">
    <name type="scientific">Alkalibacterium thalassium</name>
    <dbReference type="NCBI Taxonomy" id="426701"/>
    <lineage>
        <taxon>Bacteria</taxon>
        <taxon>Bacillati</taxon>
        <taxon>Bacillota</taxon>
        <taxon>Bacilli</taxon>
        <taxon>Lactobacillales</taxon>
        <taxon>Carnobacteriaceae</taxon>
        <taxon>Alkalibacterium</taxon>
    </lineage>
</organism>
<evidence type="ECO:0008006" key="3">
    <source>
        <dbReference type="Google" id="ProtNLM"/>
    </source>
</evidence>
<dbReference type="Proteomes" id="UP000199433">
    <property type="component" value="Unassembled WGS sequence"/>
</dbReference>
<name>A0A1G9FCJ2_9LACT</name>
<sequence length="219" mass="25288">DWEYSQKRPYKGDVIEGKRRMYLHLYFSGEKALEHENRFNALLDRLEAELVSGNRKAEHEKQYAKYFEITSTPKRGTKVTPKQEAITQAEKDYGFFALISNEIKDPIAALDLYRNKDIVEKAFGNLKERLNLRRTAVSSESSLEGKLFVQFIALIYLSYIKKQMSEKGLYKNYTMQELLDELDVIEAFENPGSAVRVGEITKKQSQLYNTLGVVPPTTL</sequence>
<gene>
    <name evidence="1" type="ORF">SAMN04488098_10766</name>
</gene>
<accession>A0A1G9FCJ2</accession>